<dbReference type="AlphaFoldDB" id="A0A5B6Z504"/>
<dbReference type="InterPro" id="IPR020845">
    <property type="entry name" value="AMP-binding_CS"/>
</dbReference>
<evidence type="ECO:0000313" key="5">
    <source>
        <dbReference type="EMBL" id="MPA38928.1"/>
    </source>
</evidence>
<evidence type="ECO:0000259" key="4">
    <source>
        <dbReference type="Pfam" id="PF13193"/>
    </source>
</evidence>
<keyword evidence="2" id="KW-0587">Phenylpropanoid metabolism</keyword>
<dbReference type="UniPathway" id="UPA00372">
    <property type="reaction ID" value="UER00547"/>
</dbReference>
<name>A0A5B6Z504_DAVIN</name>
<protein>
    <submittedName>
        <fullName evidence="5">Putative acyl-activating enzyme 18, peroxisomal</fullName>
        <ecNumber evidence="5">6.2.1.1</ecNumber>
    </submittedName>
</protein>
<accession>A0A5B6Z504</accession>
<organism evidence="5">
    <name type="scientific">Davidia involucrata</name>
    <name type="common">Dove tree</name>
    <dbReference type="NCBI Taxonomy" id="16924"/>
    <lineage>
        <taxon>Eukaryota</taxon>
        <taxon>Viridiplantae</taxon>
        <taxon>Streptophyta</taxon>
        <taxon>Embryophyta</taxon>
        <taxon>Tracheophyta</taxon>
        <taxon>Spermatophyta</taxon>
        <taxon>Magnoliopsida</taxon>
        <taxon>eudicotyledons</taxon>
        <taxon>Gunneridae</taxon>
        <taxon>Pentapetalae</taxon>
        <taxon>asterids</taxon>
        <taxon>Cornales</taxon>
        <taxon>Nyssaceae</taxon>
        <taxon>Davidia</taxon>
    </lineage>
</organism>
<dbReference type="Pfam" id="PF13193">
    <property type="entry name" value="AMP-binding_C"/>
    <property type="match status" value="1"/>
</dbReference>
<feature type="domain" description="AMP-binding enzyme C-terminal" evidence="4">
    <location>
        <begin position="281"/>
        <end position="350"/>
    </location>
</feature>
<reference evidence="5" key="1">
    <citation type="submission" date="2019-08" db="EMBL/GenBank/DDBJ databases">
        <title>Reference gene set and small RNA set construction with multiple tissues from Davidia involucrata Baill.</title>
        <authorList>
            <person name="Yang H."/>
            <person name="Zhou C."/>
            <person name="Li G."/>
            <person name="Wang J."/>
            <person name="Gao P."/>
            <person name="Wang M."/>
            <person name="Wang R."/>
            <person name="Zhao Y."/>
        </authorList>
    </citation>
    <scope>NUCLEOTIDE SEQUENCE</scope>
    <source>
        <tissue evidence="5">Mixed with DoveR01_LX</tissue>
    </source>
</reference>
<dbReference type="PANTHER" id="PTHR44378:SF1">
    <property type="entry name" value="ACYL-ACTIVATING ENZYME 18, PEROXISOMAL-RELATED"/>
    <property type="match status" value="1"/>
</dbReference>
<feature type="domain" description="AMP-dependent synthetase/ligase" evidence="3">
    <location>
        <begin position="3"/>
        <end position="198"/>
    </location>
</feature>
<dbReference type="GO" id="GO:0003987">
    <property type="term" value="F:acetate-CoA ligase activity"/>
    <property type="evidence" value="ECO:0007669"/>
    <property type="project" value="UniProtKB-EC"/>
</dbReference>
<dbReference type="Gene3D" id="3.40.50.12780">
    <property type="entry name" value="N-terminal domain of ligase-like"/>
    <property type="match status" value="1"/>
</dbReference>
<dbReference type="EC" id="6.2.1.1" evidence="5"/>
<keyword evidence="5" id="KW-0436">Ligase</keyword>
<evidence type="ECO:0000259" key="3">
    <source>
        <dbReference type="Pfam" id="PF00501"/>
    </source>
</evidence>
<dbReference type="InterPro" id="IPR025110">
    <property type="entry name" value="AMP-bd_C"/>
</dbReference>
<sequence length="370" mass="40402">MTNILFSSGTTGDPKAIPWTQLSPIRCAADSWAHIDVQAGDVFCWPTNLGWVMGPILLYSCFLNGATLALYHGSPLARGFGKFVQDAGVTILGTVPSLVKAWKSTQCMEDLNWSKIKSFGSTGEASNIDDDLWLSSRAYYKPIVECCGGTELASCYIQGSLLQPQAFGAFSCASMTTAFVILDEHGISYPNDQACVGEVGLCPLYMGASDRLLNADHEGVYFKGMPMYKGMHLRRHGDLIKRTIGGYLIVQGRADDTMNLGGIKTSSVEIERVCDQADESILETAAVGAAPANGGPEQLAIFVVLKKGINSKPDMLKTKFSRAIQSKLNPLFKVSFVKIVPEFPRTASNKLLRRILRDQLKHELYIRSKI</sequence>
<dbReference type="PROSITE" id="PS00455">
    <property type="entry name" value="AMP_BINDING"/>
    <property type="match status" value="1"/>
</dbReference>
<evidence type="ECO:0000256" key="1">
    <source>
        <dbReference type="ARBA" id="ARBA00004930"/>
    </source>
</evidence>
<evidence type="ECO:0000256" key="2">
    <source>
        <dbReference type="ARBA" id="ARBA00023051"/>
    </source>
</evidence>
<dbReference type="InterPro" id="IPR045851">
    <property type="entry name" value="AMP-bd_C_sf"/>
</dbReference>
<dbReference type="Pfam" id="PF00501">
    <property type="entry name" value="AMP-binding"/>
    <property type="match status" value="1"/>
</dbReference>
<dbReference type="InterPro" id="IPR000873">
    <property type="entry name" value="AMP-dep_synth/lig_dom"/>
</dbReference>
<dbReference type="Gene3D" id="3.30.300.30">
    <property type="match status" value="1"/>
</dbReference>
<dbReference type="PANTHER" id="PTHR44378">
    <property type="entry name" value="ACYL-ACTIVATING ENZYME 17, PEROXISOMAL-RELATED"/>
    <property type="match status" value="1"/>
</dbReference>
<dbReference type="EMBL" id="GHES01008369">
    <property type="protein sequence ID" value="MPA38928.1"/>
    <property type="molecule type" value="Transcribed_RNA"/>
</dbReference>
<proteinExistence type="predicted"/>
<dbReference type="GO" id="GO:0009698">
    <property type="term" value="P:phenylpropanoid metabolic process"/>
    <property type="evidence" value="ECO:0007669"/>
    <property type="project" value="UniProtKB-KW"/>
</dbReference>
<gene>
    <name evidence="5" type="ORF">Din_008369</name>
</gene>
<comment type="pathway">
    <text evidence="1">Phytoalexin biosynthesis; 3,4',5-trihydroxystilbene biosynthesis; 3,4',5-trihydroxystilbene from trans-4-coumarate: step 1/2.</text>
</comment>
<dbReference type="SUPFAM" id="SSF56801">
    <property type="entry name" value="Acetyl-CoA synthetase-like"/>
    <property type="match status" value="1"/>
</dbReference>
<dbReference type="InterPro" id="IPR042099">
    <property type="entry name" value="ANL_N_sf"/>
</dbReference>